<dbReference type="InterPro" id="IPR045625">
    <property type="entry name" value="DUF6427"/>
</dbReference>
<reference evidence="2 3" key="1">
    <citation type="submission" date="2016-10" db="EMBL/GenBank/DDBJ databases">
        <authorList>
            <person name="de Groot N.N."/>
        </authorList>
    </citation>
    <scope>NUCLEOTIDE SEQUENCE [LARGE SCALE GENOMIC DNA]</scope>
    <source>
        <strain evidence="2 3">CGMCC 1.10825</strain>
    </source>
</reference>
<sequence>MLVNLFSKSRPIGYVVIGLALLTIYFLQLISDLSWLQSPAVVIEKSFLFLIVIFSVLLVQFITVKNHLAVNNLYSLYLYACFLILFPTFFSDAQLIIGNLLVLLALRRIISLQTLNESNLKIFDASLWIFLATLFESWTILYFAMVYLAIIWYVSNDYRNWIIPLIALLTVTILFYTYSLFYGIDLVAFWTDKYAVGFNFSYFENIYQNLALSFLATLAVLFTVYQLMYLKNIPSNQLRLYKNIVLCFIIGSVIYIITPEKSNGLLVFTFFPLSIIGGNFLASTPVKWVKETVMITILAVSLLLFLLKL</sequence>
<feature type="transmembrane region" description="Helical" evidence="1">
    <location>
        <begin position="76"/>
        <end position="106"/>
    </location>
</feature>
<keyword evidence="1" id="KW-0472">Membrane</keyword>
<feature type="transmembrane region" description="Helical" evidence="1">
    <location>
        <begin position="47"/>
        <end position="64"/>
    </location>
</feature>
<feature type="transmembrane region" description="Helical" evidence="1">
    <location>
        <begin position="240"/>
        <end position="258"/>
    </location>
</feature>
<keyword evidence="1" id="KW-0812">Transmembrane</keyword>
<protein>
    <submittedName>
        <fullName evidence="2">Uncharacterized protein</fullName>
    </submittedName>
</protein>
<accession>A0A1H6JGV4</accession>
<evidence type="ECO:0000313" key="2">
    <source>
        <dbReference type="EMBL" id="SEH61505.1"/>
    </source>
</evidence>
<dbReference type="AlphaFoldDB" id="A0A1H6JGV4"/>
<feature type="transmembrane region" description="Helical" evidence="1">
    <location>
        <begin position="161"/>
        <end position="189"/>
    </location>
</feature>
<dbReference type="RefSeq" id="WP_091095936.1">
    <property type="nucleotide sequence ID" value="NZ_FNXE01000004.1"/>
</dbReference>
<gene>
    <name evidence="2" type="ORF">SAMN02927937_00487</name>
</gene>
<proteinExistence type="predicted"/>
<dbReference type="STRING" id="1159016.SAMN02927937_00487"/>
<keyword evidence="1" id="KW-1133">Transmembrane helix</keyword>
<dbReference type="Proteomes" id="UP000199634">
    <property type="component" value="Unassembled WGS sequence"/>
</dbReference>
<dbReference type="EMBL" id="FNXE01000004">
    <property type="protein sequence ID" value="SEH61505.1"/>
    <property type="molecule type" value="Genomic_DNA"/>
</dbReference>
<feature type="transmembrane region" description="Helical" evidence="1">
    <location>
        <begin position="288"/>
        <end position="307"/>
    </location>
</feature>
<keyword evidence="3" id="KW-1185">Reference proteome</keyword>
<evidence type="ECO:0000313" key="3">
    <source>
        <dbReference type="Proteomes" id="UP000199634"/>
    </source>
</evidence>
<evidence type="ECO:0000256" key="1">
    <source>
        <dbReference type="SAM" id="Phobius"/>
    </source>
</evidence>
<feature type="transmembrane region" description="Helical" evidence="1">
    <location>
        <begin position="12"/>
        <end position="35"/>
    </location>
</feature>
<organism evidence="2 3">
    <name type="scientific">Paenimyroides marinum</name>
    <dbReference type="NCBI Taxonomy" id="1159016"/>
    <lineage>
        <taxon>Bacteria</taxon>
        <taxon>Pseudomonadati</taxon>
        <taxon>Bacteroidota</taxon>
        <taxon>Flavobacteriia</taxon>
        <taxon>Flavobacteriales</taxon>
        <taxon>Flavobacteriaceae</taxon>
        <taxon>Paenimyroides</taxon>
    </lineage>
</organism>
<feature type="transmembrane region" description="Helical" evidence="1">
    <location>
        <begin position="127"/>
        <end position="155"/>
    </location>
</feature>
<feature type="transmembrane region" description="Helical" evidence="1">
    <location>
        <begin position="210"/>
        <end position="228"/>
    </location>
</feature>
<feature type="transmembrane region" description="Helical" evidence="1">
    <location>
        <begin position="265"/>
        <end position="282"/>
    </location>
</feature>
<name>A0A1H6JGV4_9FLAO</name>
<dbReference type="Pfam" id="PF19992">
    <property type="entry name" value="DUF6427"/>
    <property type="match status" value="1"/>
</dbReference>
<dbReference type="OrthoDB" id="1439867at2"/>